<accession>A0ACB7T495</accession>
<organism evidence="1 2">
    <name type="scientific">Hyalomma asiaticum</name>
    <name type="common">Tick</name>
    <dbReference type="NCBI Taxonomy" id="266040"/>
    <lineage>
        <taxon>Eukaryota</taxon>
        <taxon>Metazoa</taxon>
        <taxon>Ecdysozoa</taxon>
        <taxon>Arthropoda</taxon>
        <taxon>Chelicerata</taxon>
        <taxon>Arachnida</taxon>
        <taxon>Acari</taxon>
        <taxon>Parasitiformes</taxon>
        <taxon>Ixodida</taxon>
        <taxon>Ixodoidea</taxon>
        <taxon>Ixodidae</taxon>
        <taxon>Hyalomminae</taxon>
        <taxon>Hyalomma</taxon>
    </lineage>
</organism>
<protein>
    <submittedName>
        <fullName evidence="1">Uncharacterized protein</fullName>
    </submittedName>
</protein>
<evidence type="ECO:0000313" key="1">
    <source>
        <dbReference type="EMBL" id="KAH6940964.1"/>
    </source>
</evidence>
<proteinExistence type="predicted"/>
<keyword evidence="2" id="KW-1185">Reference proteome</keyword>
<dbReference type="EMBL" id="CM023491">
    <property type="protein sequence ID" value="KAH6940964.1"/>
    <property type="molecule type" value="Genomic_DNA"/>
</dbReference>
<comment type="caution">
    <text evidence="1">The sequence shown here is derived from an EMBL/GenBank/DDBJ whole genome shotgun (WGS) entry which is preliminary data.</text>
</comment>
<reference evidence="1" key="1">
    <citation type="submission" date="2020-05" db="EMBL/GenBank/DDBJ databases">
        <title>Large-scale comparative analyses of tick genomes elucidate their genetic diversity and vector capacities.</title>
        <authorList>
            <person name="Jia N."/>
            <person name="Wang J."/>
            <person name="Shi W."/>
            <person name="Du L."/>
            <person name="Sun Y."/>
            <person name="Zhan W."/>
            <person name="Jiang J."/>
            <person name="Wang Q."/>
            <person name="Zhang B."/>
            <person name="Ji P."/>
            <person name="Sakyi L.B."/>
            <person name="Cui X."/>
            <person name="Yuan T."/>
            <person name="Jiang B."/>
            <person name="Yang W."/>
            <person name="Lam T.T.-Y."/>
            <person name="Chang Q."/>
            <person name="Ding S."/>
            <person name="Wang X."/>
            <person name="Zhu J."/>
            <person name="Ruan X."/>
            <person name="Zhao L."/>
            <person name="Wei J."/>
            <person name="Que T."/>
            <person name="Du C."/>
            <person name="Cheng J."/>
            <person name="Dai P."/>
            <person name="Han X."/>
            <person name="Huang E."/>
            <person name="Gao Y."/>
            <person name="Liu J."/>
            <person name="Shao H."/>
            <person name="Ye R."/>
            <person name="Li L."/>
            <person name="Wei W."/>
            <person name="Wang X."/>
            <person name="Wang C."/>
            <person name="Yang T."/>
            <person name="Huo Q."/>
            <person name="Li W."/>
            <person name="Guo W."/>
            <person name="Chen H."/>
            <person name="Zhou L."/>
            <person name="Ni X."/>
            <person name="Tian J."/>
            <person name="Zhou Y."/>
            <person name="Sheng Y."/>
            <person name="Liu T."/>
            <person name="Pan Y."/>
            <person name="Xia L."/>
            <person name="Li J."/>
            <person name="Zhao F."/>
            <person name="Cao W."/>
        </authorList>
    </citation>
    <scope>NUCLEOTIDE SEQUENCE</scope>
    <source>
        <strain evidence="1">Hyas-2018</strain>
    </source>
</reference>
<evidence type="ECO:0000313" key="2">
    <source>
        <dbReference type="Proteomes" id="UP000821845"/>
    </source>
</evidence>
<name>A0ACB7T495_HYAAI</name>
<gene>
    <name evidence="1" type="ORF">HPB50_011172</name>
</gene>
<dbReference type="Proteomes" id="UP000821845">
    <property type="component" value="Chromosome 11"/>
</dbReference>
<sequence length="286" mass="32723">MAAEMNFRAHYYDKVGFRGINENKSLEILLSEKPIDLKKLSNFCRKFCLPSVHRLTVWKVLLGILPTFEENITSFEKDEEDQYNDLRRALEVMRVVRNGTPQADTIVLLYLVGEGRLHLDIEQQMSDEEVQHIRSIASVFTKICGKQEEAYWMTRNFWKHLKKLAIDSQAMGKQVEDTLEKEDHELFLQLLKIKAFPVLPLETWFQRCFAEVLDEDALVRIWDKVIGGLTKVLPDVAALLLMSLRAALLSATVTADVLTLLSKVRYQGLSISRRGVGVLGAQTTGR</sequence>